<keyword evidence="6" id="KW-0653">Protein transport</keyword>
<keyword evidence="4 7" id="KW-1133">Transmembrane helix</keyword>
<comment type="similarity">
    <text evidence="6">Belongs to the exbB/tolQ family.</text>
</comment>
<dbReference type="OrthoDB" id="3178152at2"/>
<dbReference type="RefSeq" id="WP_128355458.1">
    <property type="nucleotide sequence ID" value="NZ_CP022987.1"/>
</dbReference>
<evidence type="ECO:0000256" key="5">
    <source>
        <dbReference type="ARBA" id="ARBA00023136"/>
    </source>
</evidence>
<protein>
    <submittedName>
        <fullName evidence="9">Biopolymer transporter ExbD</fullName>
    </submittedName>
</protein>
<dbReference type="AlphaFoldDB" id="A0A410GDU3"/>
<evidence type="ECO:0000256" key="4">
    <source>
        <dbReference type="ARBA" id="ARBA00022989"/>
    </source>
</evidence>
<name>A0A410GDU3_9BURK</name>
<comment type="subcellular location">
    <subcellularLocation>
        <location evidence="1">Cell membrane</location>
        <topology evidence="1">Multi-pass membrane protein</topology>
    </subcellularLocation>
    <subcellularLocation>
        <location evidence="6">Membrane</location>
        <topology evidence="6">Multi-pass membrane protein</topology>
    </subcellularLocation>
</comment>
<keyword evidence="10" id="KW-1185">Reference proteome</keyword>
<feature type="transmembrane region" description="Helical" evidence="7">
    <location>
        <begin position="20"/>
        <end position="42"/>
    </location>
</feature>
<dbReference type="KEGG" id="pus:CKA81_11955"/>
<evidence type="ECO:0000256" key="7">
    <source>
        <dbReference type="SAM" id="Phobius"/>
    </source>
</evidence>
<proteinExistence type="inferred from homology"/>
<feature type="domain" description="MotA/TolQ/ExbB proton channel" evidence="8">
    <location>
        <begin position="78"/>
        <end position="143"/>
    </location>
</feature>
<keyword evidence="3 7" id="KW-0812">Transmembrane</keyword>
<feature type="transmembrane region" description="Helical" evidence="7">
    <location>
        <begin position="89"/>
        <end position="109"/>
    </location>
</feature>
<dbReference type="Proteomes" id="UP000283474">
    <property type="component" value="Chromosome"/>
</dbReference>
<evidence type="ECO:0000259" key="8">
    <source>
        <dbReference type="Pfam" id="PF01618"/>
    </source>
</evidence>
<dbReference type="EMBL" id="CP022987">
    <property type="protein sequence ID" value="QAA94463.1"/>
    <property type="molecule type" value="Genomic_DNA"/>
</dbReference>
<keyword evidence="5 7" id="KW-0472">Membrane</keyword>
<evidence type="ECO:0000313" key="9">
    <source>
        <dbReference type="EMBL" id="QAA94463.1"/>
    </source>
</evidence>
<keyword evidence="6" id="KW-0813">Transport</keyword>
<dbReference type="InterPro" id="IPR002898">
    <property type="entry name" value="MotA_ExbB_proton_chnl"/>
</dbReference>
<dbReference type="Pfam" id="PF01618">
    <property type="entry name" value="MotA_ExbB"/>
    <property type="match status" value="1"/>
</dbReference>
<organism evidence="9 10">
    <name type="scientific">Pollutimonas thiosulfatoxidans</name>
    <dbReference type="NCBI Taxonomy" id="2028345"/>
    <lineage>
        <taxon>Bacteria</taxon>
        <taxon>Pseudomonadati</taxon>
        <taxon>Pseudomonadota</taxon>
        <taxon>Betaproteobacteria</taxon>
        <taxon>Burkholderiales</taxon>
        <taxon>Alcaligenaceae</taxon>
        <taxon>Pollutimonas</taxon>
    </lineage>
</organism>
<evidence type="ECO:0000256" key="6">
    <source>
        <dbReference type="RuleBase" id="RU004057"/>
    </source>
</evidence>
<sequence>MSFFSSIENLLYDVSRLFLAPVMLLIAAALTYALVMLGGFAVEAWQRRKSTHPRELLVHAQSQGSEVVGDDLELWILQRLEWLRIVSRTAPMLGLIATMIPMGPALLALGGGNAAEVGRNMVAAFSAVILALLAASICFFILTIRRRWLLQDLRELERGRQAAGAA</sequence>
<evidence type="ECO:0000256" key="1">
    <source>
        <dbReference type="ARBA" id="ARBA00004651"/>
    </source>
</evidence>
<keyword evidence="2" id="KW-1003">Cell membrane</keyword>
<gene>
    <name evidence="9" type="ORF">CKA81_11955</name>
</gene>
<accession>A0A410GDU3</accession>
<dbReference type="GO" id="GO:0015031">
    <property type="term" value="P:protein transport"/>
    <property type="evidence" value="ECO:0007669"/>
    <property type="project" value="UniProtKB-KW"/>
</dbReference>
<evidence type="ECO:0000256" key="3">
    <source>
        <dbReference type="ARBA" id="ARBA00022692"/>
    </source>
</evidence>
<evidence type="ECO:0000256" key="2">
    <source>
        <dbReference type="ARBA" id="ARBA00022475"/>
    </source>
</evidence>
<feature type="transmembrane region" description="Helical" evidence="7">
    <location>
        <begin position="121"/>
        <end position="144"/>
    </location>
</feature>
<reference evidence="9 10" key="1">
    <citation type="submission" date="2017-08" db="EMBL/GenBank/DDBJ databases">
        <authorList>
            <person name="Park S.-J."/>
            <person name="Kim H."/>
        </authorList>
    </citation>
    <scope>NUCLEOTIDE SEQUENCE [LARGE SCALE GENOMIC DNA]</scope>
    <source>
        <strain evidence="10">ye3</strain>
    </source>
</reference>
<dbReference type="GO" id="GO:0005886">
    <property type="term" value="C:plasma membrane"/>
    <property type="evidence" value="ECO:0007669"/>
    <property type="project" value="UniProtKB-SubCell"/>
</dbReference>
<evidence type="ECO:0000313" key="10">
    <source>
        <dbReference type="Proteomes" id="UP000283474"/>
    </source>
</evidence>